<dbReference type="EMBL" id="LAZR01042573">
    <property type="protein sequence ID" value="KKL09205.1"/>
    <property type="molecule type" value="Genomic_DNA"/>
</dbReference>
<organism evidence="1">
    <name type="scientific">marine sediment metagenome</name>
    <dbReference type="NCBI Taxonomy" id="412755"/>
    <lineage>
        <taxon>unclassified sequences</taxon>
        <taxon>metagenomes</taxon>
        <taxon>ecological metagenomes</taxon>
    </lineage>
</organism>
<dbReference type="AlphaFoldDB" id="A0A0F9AIK0"/>
<accession>A0A0F9AIK0</accession>
<comment type="caution">
    <text evidence="1">The sequence shown here is derived from an EMBL/GenBank/DDBJ whole genome shotgun (WGS) entry which is preliminary data.</text>
</comment>
<gene>
    <name evidence="1" type="ORF">LCGC14_2568150</name>
</gene>
<proteinExistence type="predicted"/>
<reference evidence="1" key="1">
    <citation type="journal article" date="2015" name="Nature">
        <title>Complex archaea that bridge the gap between prokaryotes and eukaryotes.</title>
        <authorList>
            <person name="Spang A."/>
            <person name="Saw J.H."/>
            <person name="Jorgensen S.L."/>
            <person name="Zaremba-Niedzwiedzka K."/>
            <person name="Martijn J."/>
            <person name="Lind A.E."/>
            <person name="van Eijk R."/>
            <person name="Schleper C."/>
            <person name="Guy L."/>
            <person name="Ettema T.J."/>
        </authorList>
    </citation>
    <scope>NUCLEOTIDE SEQUENCE</scope>
</reference>
<evidence type="ECO:0000313" key="1">
    <source>
        <dbReference type="EMBL" id="KKL09205.1"/>
    </source>
</evidence>
<protein>
    <submittedName>
        <fullName evidence="1">Uncharacterized protein</fullName>
    </submittedName>
</protein>
<sequence>MIEPQRPGLFGAKSLLELAPELPKILDDDALRTLCDKDPRWLLKLLDENLERSQKLWEKP</sequence>
<feature type="non-terminal residue" evidence="1">
    <location>
        <position position="60"/>
    </location>
</feature>
<name>A0A0F9AIK0_9ZZZZ</name>